<protein>
    <submittedName>
        <fullName evidence="2">Retinol dehydrogenase 12</fullName>
    </submittedName>
</protein>
<dbReference type="SUPFAM" id="SSF51735">
    <property type="entry name" value="NAD(P)-binding Rossmann-fold domains"/>
    <property type="match status" value="1"/>
</dbReference>
<dbReference type="InterPro" id="IPR002347">
    <property type="entry name" value="SDR_fam"/>
</dbReference>
<dbReference type="STRING" id="1330018.A0A167P8I6"/>
<reference evidence="2 3" key="1">
    <citation type="journal article" date="2016" name="Mol. Biol. Evol.">
        <title>Comparative Genomics of Early-Diverging Mushroom-Forming Fungi Provides Insights into the Origins of Lignocellulose Decay Capabilities.</title>
        <authorList>
            <person name="Nagy L.G."/>
            <person name="Riley R."/>
            <person name="Tritt A."/>
            <person name="Adam C."/>
            <person name="Daum C."/>
            <person name="Floudas D."/>
            <person name="Sun H."/>
            <person name="Yadav J.S."/>
            <person name="Pangilinan J."/>
            <person name="Larsson K.H."/>
            <person name="Matsuura K."/>
            <person name="Barry K."/>
            <person name="Labutti K."/>
            <person name="Kuo R."/>
            <person name="Ohm R.A."/>
            <person name="Bhattacharya S.S."/>
            <person name="Shirouzu T."/>
            <person name="Yoshinaga Y."/>
            <person name="Martin F.M."/>
            <person name="Grigoriev I.V."/>
            <person name="Hibbett D.S."/>
        </authorList>
    </citation>
    <scope>NUCLEOTIDE SEQUENCE [LARGE SCALE GENOMIC DNA]</scope>
    <source>
        <strain evidence="2 3">TUFC12733</strain>
    </source>
</reference>
<dbReference type="AlphaFoldDB" id="A0A167P8I6"/>
<sequence length="321" mass="35191">MDTFIQDIDILPYKRFYSVDKIPDLTGKVAVVTGGSGGIGIEICRQLAVHGAKVYILSRGEAHALQVIAQIKDSHPSADLEYHELRLESITESIASAKAFLQKVHRIDIVHLHAGFVVASMDGTVDGIEPLFGMQHMGHFAFIMTLLPFLEKQSLDDVRIIVTSSRNHELVPKPGIDFTKLGPGKPKDLDEVSLRYGRAKLANMLMSNQLAKVLKARGVTNITVNAHDPGVILTGLMKPVARELGCFGPLYLAWYKLISISPQEGALTALFLSTSPDVKGVSGEYYVPIGRKAKCSKLALDDALQKKLWEWSEGQMSRVSS</sequence>
<proteinExistence type="predicted"/>
<dbReference type="OrthoDB" id="191139at2759"/>
<dbReference type="PANTHER" id="PTHR43157:SF31">
    <property type="entry name" value="PHOSPHATIDYLINOSITOL-GLYCAN BIOSYNTHESIS CLASS F PROTEIN"/>
    <property type="match status" value="1"/>
</dbReference>
<dbReference type="Gene3D" id="3.40.50.720">
    <property type="entry name" value="NAD(P)-binding Rossmann-like Domain"/>
    <property type="match status" value="1"/>
</dbReference>
<gene>
    <name evidence="2" type="ORF">CALVIDRAFT_535163</name>
</gene>
<organism evidence="2 3">
    <name type="scientific">Calocera viscosa (strain TUFC12733)</name>
    <dbReference type="NCBI Taxonomy" id="1330018"/>
    <lineage>
        <taxon>Eukaryota</taxon>
        <taxon>Fungi</taxon>
        <taxon>Dikarya</taxon>
        <taxon>Basidiomycota</taxon>
        <taxon>Agaricomycotina</taxon>
        <taxon>Dacrymycetes</taxon>
        <taxon>Dacrymycetales</taxon>
        <taxon>Dacrymycetaceae</taxon>
        <taxon>Calocera</taxon>
    </lineage>
</organism>
<dbReference type="PRINTS" id="PR00081">
    <property type="entry name" value="GDHRDH"/>
</dbReference>
<keyword evidence="3" id="KW-1185">Reference proteome</keyword>
<evidence type="ECO:0000256" key="1">
    <source>
        <dbReference type="ARBA" id="ARBA00023002"/>
    </source>
</evidence>
<dbReference type="Proteomes" id="UP000076738">
    <property type="component" value="Unassembled WGS sequence"/>
</dbReference>
<dbReference type="PANTHER" id="PTHR43157">
    <property type="entry name" value="PHOSPHATIDYLINOSITOL-GLYCAN BIOSYNTHESIS CLASS F PROTEIN-RELATED"/>
    <property type="match status" value="1"/>
</dbReference>
<accession>A0A167P8I6</accession>
<evidence type="ECO:0000313" key="2">
    <source>
        <dbReference type="EMBL" id="KZO98524.1"/>
    </source>
</evidence>
<keyword evidence="1" id="KW-0560">Oxidoreductase</keyword>
<name>A0A167P8I6_CALVF</name>
<dbReference type="Pfam" id="PF00106">
    <property type="entry name" value="adh_short"/>
    <property type="match status" value="1"/>
</dbReference>
<dbReference type="EMBL" id="KV417275">
    <property type="protein sequence ID" value="KZO98524.1"/>
    <property type="molecule type" value="Genomic_DNA"/>
</dbReference>
<dbReference type="InterPro" id="IPR036291">
    <property type="entry name" value="NAD(P)-bd_dom_sf"/>
</dbReference>
<dbReference type="GO" id="GO:0016491">
    <property type="term" value="F:oxidoreductase activity"/>
    <property type="evidence" value="ECO:0007669"/>
    <property type="project" value="UniProtKB-KW"/>
</dbReference>
<evidence type="ECO:0000313" key="3">
    <source>
        <dbReference type="Proteomes" id="UP000076738"/>
    </source>
</evidence>